<dbReference type="Proteomes" id="UP000054721">
    <property type="component" value="Unassembled WGS sequence"/>
</dbReference>
<proteinExistence type="predicted"/>
<evidence type="ECO:0000313" key="2">
    <source>
        <dbReference type="Proteomes" id="UP000054721"/>
    </source>
</evidence>
<keyword evidence="2" id="KW-1185">Reference proteome</keyword>
<gene>
    <name evidence="1" type="ORF">T02_8399</name>
</gene>
<dbReference type="OrthoDB" id="10389774at2759"/>
<comment type="caution">
    <text evidence="1">The sequence shown here is derived from an EMBL/GenBank/DDBJ whole genome shotgun (WGS) entry which is preliminary data.</text>
</comment>
<name>A0A0V1LNR3_9BILA</name>
<sequence length="60" mass="6912">MVRYGSTTATCDITLLSRNYVNSDTIHSDGDKCRRIERKLLDQQTDQSSSTNSVQFNRHF</sequence>
<accession>A0A0V1LNR3</accession>
<dbReference type="AlphaFoldDB" id="A0A0V1LNR3"/>
<dbReference type="EMBL" id="JYDW01000022">
    <property type="protein sequence ID" value="KRZ61092.1"/>
    <property type="molecule type" value="Genomic_DNA"/>
</dbReference>
<evidence type="ECO:0000313" key="1">
    <source>
        <dbReference type="EMBL" id="KRZ61092.1"/>
    </source>
</evidence>
<protein>
    <submittedName>
        <fullName evidence="1">Uncharacterized protein</fullName>
    </submittedName>
</protein>
<organism evidence="1 2">
    <name type="scientific">Trichinella nativa</name>
    <dbReference type="NCBI Taxonomy" id="6335"/>
    <lineage>
        <taxon>Eukaryota</taxon>
        <taxon>Metazoa</taxon>
        <taxon>Ecdysozoa</taxon>
        <taxon>Nematoda</taxon>
        <taxon>Enoplea</taxon>
        <taxon>Dorylaimia</taxon>
        <taxon>Trichinellida</taxon>
        <taxon>Trichinellidae</taxon>
        <taxon>Trichinella</taxon>
    </lineage>
</organism>
<reference evidence="1 2" key="1">
    <citation type="submission" date="2015-05" db="EMBL/GenBank/DDBJ databases">
        <title>Evolution of Trichinella species and genotypes.</title>
        <authorList>
            <person name="Korhonen P.K."/>
            <person name="Edoardo P."/>
            <person name="Giuseppe L.R."/>
            <person name="Gasser R.B."/>
        </authorList>
    </citation>
    <scope>NUCLEOTIDE SEQUENCE [LARGE SCALE GENOMIC DNA]</scope>
    <source>
        <strain evidence="1">ISS10</strain>
    </source>
</reference>